<keyword evidence="6 10" id="KW-0862">Zinc</keyword>
<dbReference type="InterPro" id="IPR001567">
    <property type="entry name" value="Pept_M3A_M3B_dom"/>
</dbReference>
<dbReference type="Gene3D" id="1.10.1370.10">
    <property type="entry name" value="Neurolysin, domain 3"/>
    <property type="match status" value="1"/>
</dbReference>
<keyword evidence="12" id="KW-1185">Reference proteome</keyword>
<name>A0ABM4B5A6_HYDVU</name>
<evidence type="ECO:0000256" key="6">
    <source>
        <dbReference type="ARBA" id="ARBA00022833"/>
    </source>
</evidence>
<evidence type="ECO:0000256" key="4">
    <source>
        <dbReference type="ARBA" id="ARBA00022723"/>
    </source>
</evidence>
<reference evidence="13" key="2">
    <citation type="submission" date="2025-08" db="UniProtKB">
        <authorList>
            <consortium name="RefSeq"/>
        </authorList>
    </citation>
    <scope>IDENTIFICATION</scope>
</reference>
<sequence length="691" mass="78417">MTTIMQTFKPKISFCLKFLKVNVSSLSPLATAFNKCHLELENVINNVDNVGLFGISELKTADGFNILKDNMLTLSEDLIKKAIQKSPSPEVIFIFDDLSNELCKVADLAEFVRVAHPVKSFEHAAESTSFEIGGYVEKLNTHYDLYNALNNSFKKYSEQLDPVTKMVASLFLFDFEQSGIHLDVEKKRRAVEMHEASLMLGARFTQNAQKPRLFSVSKWPKEIQIPFKVNKSNIIVDSNYSESSDPKLREICYKAFMSECEEQSNLLNGLLYARKELSNVLGFESFPHRVLKGTSAANPTIVLAFLEKTLAMVEKYYLKEMGTISDYKKKINGVSDNQVKAWDMRYYTSLLSSQAFNITSKTVSEYFSVGACMDGLNIIFTSLYGVSLNVVTAGPGELWASDVQKVEVRHESEGVLGYIYCDFFQRANKFPQDCHFTIKGGKLLSDGTYQLPVVAIMCNFPCPGLHSPSLLTQGNVENLFHEMGHAMHSMLGRSRFHHVTGTRCPTDFAEVPSILMEYFATDKRILPLYAKHYKTGQSLPEEIIDALNSSKKQFPAIDLHTQTFYSIVDQKIHSMYNNQCSTMKLVDSLHKEYSPITYVPGAAWHLRFSHFHSYGAKYYAYVWSKAIASQIWFNCFEHNPLSRVTGEKYRETMLRHGGGRPPHEMVEDMIGKKVSTKDLVNSLETDLYSFY</sequence>
<dbReference type="Pfam" id="PF01432">
    <property type="entry name" value="Peptidase_M3"/>
    <property type="match status" value="1"/>
</dbReference>
<evidence type="ECO:0000256" key="7">
    <source>
        <dbReference type="ARBA" id="ARBA00022946"/>
    </source>
</evidence>
<keyword evidence="9" id="KW-0496">Mitochondrion</keyword>
<comment type="cofactor">
    <cofactor evidence="10">
        <name>Zn(2+)</name>
        <dbReference type="ChEBI" id="CHEBI:29105"/>
    </cofactor>
    <text evidence="10">Binds 1 zinc ion.</text>
</comment>
<evidence type="ECO:0000256" key="3">
    <source>
        <dbReference type="ARBA" id="ARBA00022670"/>
    </source>
</evidence>
<keyword evidence="3 10" id="KW-0645">Protease</keyword>
<dbReference type="GeneID" id="100203118"/>
<organism evidence="12 13">
    <name type="scientific">Hydra vulgaris</name>
    <name type="common">Hydra</name>
    <name type="synonym">Hydra attenuata</name>
    <dbReference type="NCBI Taxonomy" id="6087"/>
    <lineage>
        <taxon>Eukaryota</taxon>
        <taxon>Metazoa</taxon>
        <taxon>Cnidaria</taxon>
        <taxon>Hydrozoa</taxon>
        <taxon>Hydroidolina</taxon>
        <taxon>Anthoathecata</taxon>
        <taxon>Aplanulata</taxon>
        <taxon>Hydridae</taxon>
        <taxon>Hydra</taxon>
    </lineage>
</organism>
<protein>
    <submittedName>
        <fullName evidence="13">Mitochondrial intermediate peptidase</fullName>
    </submittedName>
</protein>
<keyword evidence="4 10" id="KW-0479">Metal-binding</keyword>
<evidence type="ECO:0000313" key="13">
    <source>
        <dbReference type="RefSeq" id="XP_065644026.1"/>
    </source>
</evidence>
<gene>
    <name evidence="13" type="primary">LOC100203118</name>
</gene>
<dbReference type="InterPro" id="IPR024079">
    <property type="entry name" value="MetalloPept_cat_dom_sf"/>
</dbReference>
<comment type="similarity">
    <text evidence="2 10">Belongs to the peptidase M3 family.</text>
</comment>
<evidence type="ECO:0000256" key="9">
    <source>
        <dbReference type="ARBA" id="ARBA00023128"/>
    </source>
</evidence>
<reference evidence="12" key="1">
    <citation type="submission" date="2025-05" db="UniProtKB">
        <authorList>
            <consortium name="RefSeq"/>
        </authorList>
    </citation>
    <scope>NUCLEOTIDE SEQUENCE [LARGE SCALE GENOMIC DNA]</scope>
</reference>
<evidence type="ECO:0000256" key="8">
    <source>
        <dbReference type="ARBA" id="ARBA00023049"/>
    </source>
</evidence>
<evidence type="ECO:0000313" key="12">
    <source>
        <dbReference type="Proteomes" id="UP001652625"/>
    </source>
</evidence>
<accession>A0ABM4B5A6</accession>
<evidence type="ECO:0000256" key="10">
    <source>
        <dbReference type="RuleBase" id="RU003435"/>
    </source>
</evidence>
<evidence type="ECO:0000256" key="1">
    <source>
        <dbReference type="ARBA" id="ARBA00004173"/>
    </source>
</evidence>
<dbReference type="InterPro" id="IPR033851">
    <property type="entry name" value="M3A_MIP"/>
</dbReference>
<dbReference type="RefSeq" id="XP_065644026.1">
    <property type="nucleotide sequence ID" value="XM_065787954.1"/>
</dbReference>
<dbReference type="Proteomes" id="UP001652625">
    <property type="component" value="Chromosome 01"/>
</dbReference>
<dbReference type="SUPFAM" id="SSF55486">
    <property type="entry name" value="Metalloproteases ('zincins'), catalytic domain"/>
    <property type="match status" value="1"/>
</dbReference>
<dbReference type="InterPro" id="IPR045090">
    <property type="entry name" value="Pept_M3A_M3B"/>
</dbReference>
<evidence type="ECO:0000256" key="2">
    <source>
        <dbReference type="ARBA" id="ARBA00006040"/>
    </source>
</evidence>
<comment type="subcellular location">
    <subcellularLocation>
        <location evidence="1">Mitochondrion</location>
    </subcellularLocation>
</comment>
<keyword evidence="5 10" id="KW-0378">Hydrolase</keyword>
<proteinExistence type="inferred from homology"/>
<dbReference type="PANTHER" id="PTHR11804:SF79">
    <property type="entry name" value="MITOCHONDRIAL INTERMEDIATE PEPTIDASE"/>
    <property type="match status" value="1"/>
</dbReference>
<feature type="domain" description="Peptidase M3A/M3B catalytic" evidence="11">
    <location>
        <begin position="241"/>
        <end position="683"/>
    </location>
</feature>
<evidence type="ECO:0000256" key="5">
    <source>
        <dbReference type="ARBA" id="ARBA00022801"/>
    </source>
</evidence>
<dbReference type="CDD" id="cd06457">
    <property type="entry name" value="M3A_MIP"/>
    <property type="match status" value="1"/>
</dbReference>
<keyword evidence="8 10" id="KW-0482">Metalloprotease</keyword>
<dbReference type="Gene3D" id="3.40.390.10">
    <property type="entry name" value="Collagenase (Catalytic Domain)"/>
    <property type="match status" value="1"/>
</dbReference>
<dbReference type="PANTHER" id="PTHR11804">
    <property type="entry name" value="PROTEASE M3 THIMET OLIGOPEPTIDASE-RELATED"/>
    <property type="match status" value="1"/>
</dbReference>
<evidence type="ECO:0000259" key="11">
    <source>
        <dbReference type="Pfam" id="PF01432"/>
    </source>
</evidence>
<keyword evidence="7" id="KW-0809">Transit peptide</keyword>
<dbReference type="InterPro" id="IPR024077">
    <property type="entry name" value="Neurolysin/TOP_dom2"/>
</dbReference>